<keyword evidence="1" id="KW-0812">Transmembrane</keyword>
<keyword evidence="3" id="KW-1185">Reference proteome</keyword>
<dbReference type="RefSeq" id="WP_191073733.1">
    <property type="nucleotide sequence ID" value="NZ_JACTAG010000001.1"/>
</dbReference>
<accession>A0A927HDV2</accession>
<keyword evidence="1" id="KW-0472">Membrane</keyword>
<dbReference type="Proteomes" id="UP000635142">
    <property type="component" value="Unassembled WGS sequence"/>
</dbReference>
<name>A0A927HDV2_9RHOB</name>
<feature type="transmembrane region" description="Helical" evidence="1">
    <location>
        <begin position="24"/>
        <end position="45"/>
    </location>
</feature>
<evidence type="ECO:0000313" key="2">
    <source>
        <dbReference type="EMBL" id="MBD3662723.1"/>
    </source>
</evidence>
<sequence>MDYFHSQTGPYRDDVTRLPATETLILSAFVLAAIVLSAVVVGLTFGESWTEWSAWISLSLGPPSAQG</sequence>
<keyword evidence="1" id="KW-1133">Transmembrane helix</keyword>
<gene>
    <name evidence="2" type="ORF">H9Q16_02200</name>
</gene>
<organism evidence="2 3">
    <name type="scientific">Sulfitobacter aestuariivivens</name>
    <dbReference type="NCBI Taxonomy" id="2766981"/>
    <lineage>
        <taxon>Bacteria</taxon>
        <taxon>Pseudomonadati</taxon>
        <taxon>Pseudomonadota</taxon>
        <taxon>Alphaproteobacteria</taxon>
        <taxon>Rhodobacterales</taxon>
        <taxon>Roseobacteraceae</taxon>
        <taxon>Sulfitobacter</taxon>
    </lineage>
</organism>
<protein>
    <submittedName>
        <fullName evidence="2">Uncharacterized protein</fullName>
    </submittedName>
</protein>
<reference evidence="2" key="1">
    <citation type="submission" date="2020-08" db="EMBL/GenBank/DDBJ databases">
        <title>Sulfitobacter aestuariivivens sp. nov., isolated from a tidal flat.</title>
        <authorList>
            <person name="Park S."/>
            <person name="Yoon J.-H."/>
        </authorList>
    </citation>
    <scope>NUCLEOTIDE SEQUENCE</scope>
    <source>
        <strain evidence="2">TSTF-M16</strain>
    </source>
</reference>
<proteinExistence type="predicted"/>
<dbReference type="AlphaFoldDB" id="A0A927HDV2"/>
<dbReference type="EMBL" id="JACTAG010000001">
    <property type="protein sequence ID" value="MBD3662723.1"/>
    <property type="molecule type" value="Genomic_DNA"/>
</dbReference>
<evidence type="ECO:0000313" key="3">
    <source>
        <dbReference type="Proteomes" id="UP000635142"/>
    </source>
</evidence>
<evidence type="ECO:0000256" key="1">
    <source>
        <dbReference type="SAM" id="Phobius"/>
    </source>
</evidence>
<comment type="caution">
    <text evidence="2">The sequence shown here is derived from an EMBL/GenBank/DDBJ whole genome shotgun (WGS) entry which is preliminary data.</text>
</comment>